<gene>
    <name evidence="2" type="ORF">HMI49_27045</name>
</gene>
<reference evidence="2 3" key="1">
    <citation type="submission" date="2020-05" db="EMBL/GenBank/DDBJ databases">
        <authorList>
            <person name="Whitworth D."/>
        </authorList>
    </citation>
    <scope>NUCLEOTIDE SEQUENCE [LARGE SCALE GENOMIC DNA]</scope>
    <source>
        <strain evidence="2 3">AB043B</strain>
    </source>
</reference>
<feature type="region of interest" description="Disordered" evidence="1">
    <location>
        <begin position="15"/>
        <end position="38"/>
    </location>
</feature>
<evidence type="ECO:0000313" key="3">
    <source>
        <dbReference type="Proteomes" id="UP000563426"/>
    </source>
</evidence>
<sequence>MLGALMEADGDEMYVTTSTGKSPTRSTPSAYVQSSSDVTMRWRTPCASRYQGPWGPGLELPPSVT</sequence>
<keyword evidence="3" id="KW-1185">Reference proteome</keyword>
<dbReference type="AlphaFoldDB" id="A0A7Y4KPA7"/>
<protein>
    <submittedName>
        <fullName evidence="2">Uncharacterized protein</fullName>
    </submittedName>
</protein>
<organism evidence="2 3">
    <name type="scientific">Corallococcus exercitus</name>
    <dbReference type="NCBI Taxonomy" id="2316736"/>
    <lineage>
        <taxon>Bacteria</taxon>
        <taxon>Pseudomonadati</taxon>
        <taxon>Myxococcota</taxon>
        <taxon>Myxococcia</taxon>
        <taxon>Myxococcales</taxon>
        <taxon>Cystobacterineae</taxon>
        <taxon>Myxococcaceae</taxon>
        <taxon>Corallococcus</taxon>
    </lineage>
</organism>
<accession>A0A7Y4KPA7</accession>
<evidence type="ECO:0000313" key="2">
    <source>
        <dbReference type="EMBL" id="NOK36870.1"/>
    </source>
</evidence>
<dbReference type="RefSeq" id="WP_171437067.1">
    <property type="nucleotide sequence ID" value="NZ_JABFJV010000188.1"/>
</dbReference>
<dbReference type="Proteomes" id="UP000563426">
    <property type="component" value="Unassembled WGS sequence"/>
</dbReference>
<proteinExistence type="predicted"/>
<dbReference type="EMBL" id="JABFJV010000188">
    <property type="protein sequence ID" value="NOK36870.1"/>
    <property type="molecule type" value="Genomic_DNA"/>
</dbReference>
<name>A0A7Y4KPA7_9BACT</name>
<comment type="caution">
    <text evidence="2">The sequence shown here is derived from an EMBL/GenBank/DDBJ whole genome shotgun (WGS) entry which is preliminary data.</text>
</comment>
<evidence type="ECO:0000256" key="1">
    <source>
        <dbReference type="SAM" id="MobiDB-lite"/>
    </source>
</evidence>